<name>A0A087TJP3_STEMI</name>
<reference evidence="2 3" key="1">
    <citation type="submission" date="2013-11" db="EMBL/GenBank/DDBJ databases">
        <title>Genome sequencing of Stegodyphus mimosarum.</title>
        <authorList>
            <person name="Bechsgaard J."/>
        </authorList>
    </citation>
    <scope>NUCLEOTIDE SEQUENCE [LARGE SCALE GENOMIC DNA]</scope>
</reference>
<keyword evidence="1" id="KW-0812">Transmembrane</keyword>
<organism evidence="2 3">
    <name type="scientific">Stegodyphus mimosarum</name>
    <name type="common">African social velvet spider</name>
    <dbReference type="NCBI Taxonomy" id="407821"/>
    <lineage>
        <taxon>Eukaryota</taxon>
        <taxon>Metazoa</taxon>
        <taxon>Ecdysozoa</taxon>
        <taxon>Arthropoda</taxon>
        <taxon>Chelicerata</taxon>
        <taxon>Arachnida</taxon>
        <taxon>Araneae</taxon>
        <taxon>Araneomorphae</taxon>
        <taxon>Entelegynae</taxon>
        <taxon>Eresoidea</taxon>
        <taxon>Eresidae</taxon>
        <taxon>Stegodyphus</taxon>
    </lineage>
</organism>
<evidence type="ECO:0000256" key="1">
    <source>
        <dbReference type="SAM" id="Phobius"/>
    </source>
</evidence>
<dbReference type="EMBL" id="KK115521">
    <property type="protein sequence ID" value="KFM65332.1"/>
    <property type="molecule type" value="Genomic_DNA"/>
</dbReference>
<gene>
    <name evidence="2" type="ORF">X975_16734</name>
</gene>
<feature type="transmembrane region" description="Helical" evidence="1">
    <location>
        <begin position="16"/>
        <end position="35"/>
    </location>
</feature>
<feature type="non-terminal residue" evidence="2">
    <location>
        <position position="123"/>
    </location>
</feature>
<dbReference type="AlphaFoldDB" id="A0A087TJP3"/>
<keyword evidence="1" id="KW-1133">Transmembrane helix</keyword>
<evidence type="ECO:0000313" key="3">
    <source>
        <dbReference type="Proteomes" id="UP000054359"/>
    </source>
</evidence>
<protein>
    <submittedName>
        <fullName evidence="2">Uncharacterized protein</fullName>
    </submittedName>
</protein>
<sequence>MTIIYKISMNIVHQPYFYFLLGRFLFIFLALATVSIAKRPQTIPFEKFDAFNHNFFRIFCHFSVICVVYNKLKNSPRQKMELTYEHFRAIIFHRFRRGLSRQECFDELNSLYSTILRHCNKLV</sequence>
<accession>A0A087TJP3</accession>
<keyword evidence="3" id="KW-1185">Reference proteome</keyword>
<proteinExistence type="predicted"/>
<keyword evidence="1" id="KW-0472">Membrane</keyword>
<evidence type="ECO:0000313" key="2">
    <source>
        <dbReference type="EMBL" id="KFM65332.1"/>
    </source>
</evidence>
<dbReference type="Proteomes" id="UP000054359">
    <property type="component" value="Unassembled WGS sequence"/>
</dbReference>